<evidence type="ECO:0000313" key="2">
    <source>
        <dbReference type="Proteomes" id="UP001186974"/>
    </source>
</evidence>
<protein>
    <submittedName>
        <fullName evidence="1">Uncharacterized protein</fullName>
    </submittedName>
</protein>
<sequence>GWMTLFSFNTGTKSARSTRTKANKSKTAASGNVVGGGNWMENAEKLASFMLRQAIASAMPSPGYSETRPHVWALSLPNGAVHFFQVGTPEIITEWVSTANYWSARLSKEPLIGGISNIQYGWGDALITPVLQRQDSTAASSTQGNTSTSGAAAGGTAPCPRSSLQGSHAGSFRSSFDHGHSGGGGGGIATTKSQHRLPGDKAIISDWSPPVSSMMASQLHEVDQLRALRAYVANVERELSIHNELRGHMSHAFAARSPNQAKASSNWEKKSNYLLHEIVKFKTYCASLEQAQRAKERFNAERERMADEKLVKEGEAIQREFGGGGEEDPNRQESEVLVGAGIDVLTLAGDPMAMANVTSTATPELMERDVQIPGRAEEQEGEGPTGLYRAVDELDKMLEADMARLGVLGTGRGGGRGVWTPESALQERYV</sequence>
<dbReference type="Proteomes" id="UP001186974">
    <property type="component" value="Unassembled WGS sequence"/>
</dbReference>
<name>A0ACC3D5S4_9PEZI</name>
<proteinExistence type="predicted"/>
<organism evidence="1 2">
    <name type="scientific">Coniosporium uncinatum</name>
    <dbReference type="NCBI Taxonomy" id="93489"/>
    <lineage>
        <taxon>Eukaryota</taxon>
        <taxon>Fungi</taxon>
        <taxon>Dikarya</taxon>
        <taxon>Ascomycota</taxon>
        <taxon>Pezizomycotina</taxon>
        <taxon>Dothideomycetes</taxon>
        <taxon>Dothideomycetes incertae sedis</taxon>
        <taxon>Coniosporium</taxon>
    </lineage>
</organism>
<evidence type="ECO:0000313" key="1">
    <source>
        <dbReference type="EMBL" id="KAK3062154.1"/>
    </source>
</evidence>
<accession>A0ACC3D5S4</accession>
<dbReference type="EMBL" id="JAWDJW010007443">
    <property type="protein sequence ID" value="KAK3062154.1"/>
    <property type="molecule type" value="Genomic_DNA"/>
</dbReference>
<feature type="non-terminal residue" evidence="1">
    <location>
        <position position="1"/>
    </location>
</feature>
<gene>
    <name evidence="1" type="ORF">LTS18_004721</name>
</gene>
<keyword evidence="2" id="KW-1185">Reference proteome</keyword>
<reference evidence="1" key="1">
    <citation type="submission" date="2024-09" db="EMBL/GenBank/DDBJ databases">
        <title>Black Yeasts Isolated from many extreme environments.</title>
        <authorList>
            <person name="Coleine C."/>
            <person name="Stajich J.E."/>
            <person name="Selbmann L."/>
        </authorList>
    </citation>
    <scope>NUCLEOTIDE SEQUENCE</scope>
    <source>
        <strain evidence="1">CCFEE 5737</strain>
    </source>
</reference>
<comment type="caution">
    <text evidence="1">The sequence shown here is derived from an EMBL/GenBank/DDBJ whole genome shotgun (WGS) entry which is preliminary data.</text>
</comment>